<sequence>MLDLENVLKQGLQDAQAGWNMGSFGAIAEFHHVGDELPPPLAAPLTQVTHRGGLRIERLSDVRPVAYETLSPRAHRWSQAVSLCLPEAQAMMHRRSVLTEIGPDDAALRAQDRAAILFDMGLAQPQVDFCIRTADPELLALLRANAGRSLMDPDNPAMAAILRAHPHRVALTRLGRVEVFQMIGGPDTGGTSPEGPHTHVLPKLLRARRTHSANAPIPDGWVPCAGFHPESPVFGRLGEDKAFNRAAFYRFQEMLQA</sequence>
<name>A0ABW2B6A0_9RHOB</name>
<comment type="caution">
    <text evidence="1">The sequence shown here is derived from an EMBL/GenBank/DDBJ whole genome shotgun (WGS) entry which is preliminary data.</text>
</comment>
<dbReference type="Proteomes" id="UP001596353">
    <property type="component" value="Unassembled WGS sequence"/>
</dbReference>
<evidence type="ECO:0000313" key="2">
    <source>
        <dbReference type="Proteomes" id="UP001596353"/>
    </source>
</evidence>
<dbReference type="EMBL" id="JBHSWG010000001">
    <property type="protein sequence ID" value="MFC6760358.1"/>
    <property type="molecule type" value="Genomic_DNA"/>
</dbReference>
<proteinExistence type="predicted"/>
<dbReference type="Pfam" id="PF21973">
    <property type="entry name" value="DUF6925"/>
    <property type="match status" value="1"/>
</dbReference>
<gene>
    <name evidence="1" type="ORF">ACFQFQ_14075</name>
</gene>
<accession>A0ABW2B6A0</accession>
<evidence type="ECO:0000313" key="1">
    <source>
        <dbReference type="EMBL" id="MFC6760358.1"/>
    </source>
</evidence>
<organism evidence="1 2">
    <name type="scientific">Sulfitobacter porphyrae</name>
    <dbReference type="NCBI Taxonomy" id="1246864"/>
    <lineage>
        <taxon>Bacteria</taxon>
        <taxon>Pseudomonadati</taxon>
        <taxon>Pseudomonadota</taxon>
        <taxon>Alphaproteobacteria</taxon>
        <taxon>Rhodobacterales</taxon>
        <taxon>Roseobacteraceae</taxon>
        <taxon>Sulfitobacter</taxon>
    </lineage>
</organism>
<protein>
    <submittedName>
        <fullName evidence="1">DUF6925 family protein</fullName>
    </submittedName>
</protein>
<reference evidence="2" key="1">
    <citation type="journal article" date="2019" name="Int. J. Syst. Evol. Microbiol.">
        <title>The Global Catalogue of Microorganisms (GCM) 10K type strain sequencing project: providing services to taxonomists for standard genome sequencing and annotation.</title>
        <authorList>
            <consortium name="The Broad Institute Genomics Platform"/>
            <consortium name="The Broad Institute Genome Sequencing Center for Infectious Disease"/>
            <person name="Wu L."/>
            <person name="Ma J."/>
        </authorList>
    </citation>
    <scope>NUCLEOTIDE SEQUENCE [LARGE SCALE GENOMIC DNA]</scope>
    <source>
        <strain evidence="2">CCUG 66188</strain>
    </source>
</reference>
<keyword evidence="2" id="KW-1185">Reference proteome</keyword>
<dbReference type="InterPro" id="IPR053838">
    <property type="entry name" value="DUF6925"/>
</dbReference>